<gene>
    <name evidence="4" type="ORF">M5D96_001614</name>
</gene>
<organism evidence="4 5">
    <name type="scientific">Drosophila gunungcola</name>
    <name type="common">fruit fly</name>
    <dbReference type="NCBI Taxonomy" id="103775"/>
    <lineage>
        <taxon>Eukaryota</taxon>
        <taxon>Metazoa</taxon>
        <taxon>Ecdysozoa</taxon>
        <taxon>Arthropoda</taxon>
        <taxon>Hexapoda</taxon>
        <taxon>Insecta</taxon>
        <taxon>Pterygota</taxon>
        <taxon>Neoptera</taxon>
        <taxon>Endopterygota</taxon>
        <taxon>Diptera</taxon>
        <taxon>Brachycera</taxon>
        <taxon>Muscomorpha</taxon>
        <taxon>Ephydroidea</taxon>
        <taxon>Drosophilidae</taxon>
        <taxon>Drosophila</taxon>
        <taxon>Sophophora</taxon>
    </lineage>
</organism>
<reference evidence="4" key="1">
    <citation type="journal article" date="2023" name="Genome Biol. Evol.">
        <title>Long-read-based Genome Assembly of Drosophila gunungcola Reveals Fewer Chemosensory Genes in Flower-breeding Species.</title>
        <authorList>
            <person name="Negi A."/>
            <person name="Liao B.Y."/>
            <person name="Yeh S.D."/>
        </authorList>
    </citation>
    <scope>NUCLEOTIDE SEQUENCE</scope>
    <source>
        <strain evidence="4">Sukarami</strain>
    </source>
</reference>
<sequence>MANQRPLVDPAMDAMRNRNAARIKFCTPPAPKTESHPEMKYSEEEKKTITKLKQLYLETIDLDVALQREIYNLEKNFQEKHDVIFEKRKKILDEFRKQNYGDSEPNLSVPNFWLKVLKASYTEFISKKDEKILECLCDIRARLYNDPVVKFDIEFHFDPNDFFTNTVLTKTYFLNCLPDPEDPLSYDGAEIYKCVGCKIDWKQAKDRQKKDDTIEQSSFFDFFAPPVLPDDTEDPNYCDINAILQNDFELGFYLKERVIPKAVIFFTGEIADCQSSSDSETETDDTEDESDAEEEEVPSNDK</sequence>
<dbReference type="GO" id="GO:0006334">
    <property type="term" value="P:nucleosome assembly"/>
    <property type="evidence" value="ECO:0007669"/>
    <property type="project" value="InterPro"/>
</dbReference>
<name>A0A9P9YYZ2_9MUSC</name>
<feature type="region of interest" description="Disordered" evidence="3">
    <location>
        <begin position="273"/>
        <end position="302"/>
    </location>
</feature>
<evidence type="ECO:0000256" key="1">
    <source>
        <dbReference type="ARBA" id="ARBA00009947"/>
    </source>
</evidence>
<dbReference type="SUPFAM" id="SSF143113">
    <property type="entry name" value="NAP-like"/>
    <property type="match status" value="1"/>
</dbReference>
<evidence type="ECO:0000256" key="3">
    <source>
        <dbReference type="SAM" id="MobiDB-lite"/>
    </source>
</evidence>
<dbReference type="EMBL" id="JAMKOV010000001">
    <property type="protein sequence ID" value="KAI8045433.1"/>
    <property type="molecule type" value="Genomic_DNA"/>
</dbReference>
<dbReference type="InterPro" id="IPR002164">
    <property type="entry name" value="NAP_family"/>
</dbReference>
<dbReference type="GO" id="GO:0005634">
    <property type="term" value="C:nucleus"/>
    <property type="evidence" value="ECO:0007669"/>
    <property type="project" value="InterPro"/>
</dbReference>
<evidence type="ECO:0008006" key="6">
    <source>
        <dbReference type="Google" id="ProtNLM"/>
    </source>
</evidence>
<dbReference type="InterPro" id="IPR037231">
    <property type="entry name" value="NAP-like_sf"/>
</dbReference>
<dbReference type="AlphaFoldDB" id="A0A9P9YYZ2"/>
<protein>
    <recommendedName>
        <fullName evidence="6">Nucleosome assembly protein 1-like 1</fullName>
    </recommendedName>
</protein>
<evidence type="ECO:0000313" key="5">
    <source>
        <dbReference type="Proteomes" id="UP001059596"/>
    </source>
</evidence>
<accession>A0A9P9YYZ2</accession>
<comment type="caution">
    <text evidence="4">The sequence shown here is derived from an EMBL/GenBank/DDBJ whole genome shotgun (WGS) entry which is preliminary data.</text>
</comment>
<dbReference type="OrthoDB" id="27325at2759"/>
<dbReference type="Proteomes" id="UP001059596">
    <property type="component" value="Chromosome 3R"/>
</dbReference>
<dbReference type="Gene3D" id="3.30.1120.90">
    <property type="entry name" value="Nucleosome assembly protein"/>
    <property type="match status" value="1"/>
</dbReference>
<proteinExistence type="inferred from homology"/>
<feature type="compositionally biased region" description="Acidic residues" evidence="3">
    <location>
        <begin position="279"/>
        <end position="302"/>
    </location>
</feature>
<keyword evidence="5" id="KW-1185">Reference proteome</keyword>
<evidence type="ECO:0000256" key="2">
    <source>
        <dbReference type="RuleBase" id="RU003876"/>
    </source>
</evidence>
<dbReference type="Pfam" id="PF00956">
    <property type="entry name" value="NAP"/>
    <property type="match status" value="1"/>
</dbReference>
<comment type="similarity">
    <text evidence="1 2">Belongs to the nucleosome assembly protein (NAP) family.</text>
</comment>
<dbReference type="Gene3D" id="1.20.5.1500">
    <property type="match status" value="1"/>
</dbReference>
<evidence type="ECO:0000313" key="4">
    <source>
        <dbReference type="EMBL" id="KAI8045433.1"/>
    </source>
</evidence>
<dbReference type="PANTHER" id="PTHR11875">
    <property type="entry name" value="TESTIS-SPECIFIC Y-ENCODED PROTEIN"/>
    <property type="match status" value="1"/>
</dbReference>